<dbReference type="InterPro" id="IPR000742">
    <property type="entry name" value="EGF"/>
</dbReference>
<dbReference type="AlphaFoldDB" id="A0A0V0J9H2"/>
<feature type="compositionally biased region" description="Polar residues" evidence="8">
    <location>
        <begin position="374"/>
        <end position="385"/>
    </location>
</feature>
<dbReference type="InterPro" id="IPR024079">
    <property type="entry name" value="MetalloPept_cat_dom_sf"/>
</dbReference>
<dbReference type="SMART" id="SM00608">
    <property type="entry name" value="ACR"/>
    <property type="match status" value="1"/>
</dbReference>
<dbReference type="InterPro" id="IPR006586">
    <property type="entry name" value="ADAM_Cys-rich"/>
</dbReference>
<dbReference type="GO" id="GO:0046872">
    <property type="term" value="F:metal ion binding"/>
    <property type="evidence" value="ECO:0007669"/>
    <property type="project" value="UniProtKB-KW"/>
</dbReference>
<dbReference type="InterPro" id="IPR036436">
    <property type="entry name" value="Disintegrin_dom_sf"/>
</dbReference>
<feature type="compositionally biased region" description="Basic and acidic residues" evidence="8">
    <location>
        <begin position="836"/>
        <end position="851"/>
    </location>
</feature>
<dbReference type="GO" id="GO:0006509">
    <property type="term" value="P:membrane protein ectodomain proteolysis"/>
    <property type="evidence" value="ECO:0007669"/>
    <property type="project" value="TreeGrafter"/>
</dbReference>
<protein>
    <recommendedName>
        <fullName evidence="14">Disintegrin and metalloproteinase domain-containing protein 12</fullName>
    </recommendedName>
</protein>
<evidence type="ECO:0000256" key="9">
    <source>
        <dbReference type="SAM" id="Phobius"/>
    </source>
</evidence>
<evidence type="ECO:0000256" key="6">
    <source>
        <dbReference type="PROSITE-ProRule" id="PRU00068"/>
    </source>
</evidence>
<accession>A0A0V0J9H2</accession>
<evidence type="ECO:0000256" key="2">
    <source>
        <dbReference type="ARBA" id="ARBA00022692"/>
    </source>
</evidence>
<evidence type="ECO:0000256" key="5">
    <source>
        <dbReference type="ARBA" id="ARBA00023157"/>
    </source>
</evidence>
<evidence type="ECO:0000256" key="1">
    <source>
        <dbReference type="ARBA" id="ARBA00004167"/>
    </source>
</evidence>
<feature type="region of interest" description="Disordered" evidence="8">
    <location>
        <begin position="1021"/>
        <end position="1045"/>
    </location>
</feature>
<feature type="disulfide bond" evidence="6">
    <location>
        <begin position="452"/>
        <end position="472"/>
    </location>
</feature>
<keyword evidence="5 7" id="KW-1015">Disulfide bond</keyword>
<feature type="compositionally biased region" description="Polar residues" evidence="8">
    <location>
        <begin position="881"/>
        <end position="895"/>
    </location>
</feature>
<comment type="caution">
    <text evidence="7">Lacks conserved residue(s) required for the propagation of feature annotation.</text>
</comment>
<evidence type="ECO:0008006" key="14">
    <source>
        <dbReference type="Google" id="ProtNLM"/>
    </source>
</evidence>
<feature type="region of interest" description="Disordered" evidence="8">
    <location>
        <begin position="809"/>
        <end position="851"/>
    </location>
</feature>
<dbReference type="Gene3D" id="4.10.70.10">
    <property type="entry name" value="Disintegrin domain"/>
    <property type="match status" value="1"/>
</dbReference>
<dbReference type="SUPFAM" id="SSF55486">
    <property type="entry name" value="Metalloproteases ('zincins'), catalytic domain"/>
    <property type="match status" value="1"/>
</dbReference>
<dbReference type="PROSITE" id="PS50214">
    <property type="entry name" value="DISINTEGRIN_2"/>
    <property type="match status" value="1"/>
</dbReference>
<dbReference type="PANTHER" id="PTHR11905">
    <property type="entry name" value="ADAM A DISINTEGRIN AND METALLOPROTEASE DOMAIN"/>
    <property type="match status" value="1"/>
</dbReference>
<evidence type="ECO:0000256" key="10">
    <source>
        <dbReference type="SAM" id="SignalP"/>
    </source>
</evidence>
<dbReference type="EMBL" id="GEEE01000888">
    <property type="protein sequence ID" value="JAP62337.1"/>
    <property type="molecule type" value="Transcribed_RNA"/>
</dbReference>
<dbReference type="Pfam" id="PF01421">
    <property type="entry name" value="Reprolysin"/>
    <property type="match status" value="1"/>
</dbReference>
<dbReference type="InterPro" id="IPR034027">
    <property type="entry name" value="Reprolysin_adamalysin"/>
</dbReference>
<feature type="binding site" evidence="7">
    <location>
        <position position="287"/>
    </location>
    <ligand>
        <name>Zn(2+)</name>
        <dbReference type="ChEBI" id="CHEBI:29105"/>
        <note>catalytic</note>
    </ligand>
</feature>
<feature type="compositionally biased region" description="Low complexity" evidence="8">
    <location>
        <begin position="973"/>
        <end position="987"/>
    </location>
</feature>
<feature type="compositionally biased region" description="Basic and acidic residues" evidence="8">
    <location>
        <begin position="1036"/>
        <end position="1045"/>
    </location>
</feature>
<feature type="active site" evidence="7">
    <location>
        <position position="278"/>
    </location>
</feature>
<feature type="region of interest" description="Disordered" evidence="8">
    <location>
        <begin position="364"/>
        <end position="385"/>
    </location>
</feature>
<sequence>MHMENAPSIRFTSKRVLVVLLLLIAKFPLNSKESVSSSSLINSNVLVDVPDNFFGIRYQHTRRSFLPSHNQHSFARTAQSIFEEQNSIGLISSRRQTNRFTRWKSYRNGSYHAVDFSEPAPTNQTLRPIRLFHQPNHPAPYIIELYVVVDEKFVKSYRGDVVGILYRVNTLFKHVNALFAPFNVRVVLVRLEIWKTDRVRMDVEDHHLLKTLANFKRTLTDVRHDCLHAIVADEGGQMSTMRGKASKEKMCTFSSCVGFTRDAPSMYPKETARTIAHELGHSLGLRHDTEECECQGCIMATGVEVGTTTMDWSLCSLRDLPVLLEHGMGSCLHDTPLDGHTSLLHASTTGAQPASVVRVFNGDQLRPGKVPEPRSTTPPQITESLCGNGKLDPGEECDCGTSETCPNATRACCDVYRCRLINGAECATGPCCEVTSTARGYQCRLRSAGSTCRPETGSCDLPEFCDGNSEWCPADVYKIDGEPCYTEHGYKSYCVRGGCRSSQDWCQTLWGDTATHAGYGCTEYNIQLSKDGKADDVANCGKSRPIAEERWNDAQSWPSKVCKTWEDAQCGRLWCLHNNEKAMLLGWIQSQQRIDPQSGRSCLALVYDPVDVVPYSSVSRSLSDAAWGYTAAKSQDAGMVPDGTPCRRGMCYNGSCVAISSIPMPITCSCNSHGVCNNLGNCHCNPGFAPPHCLDGGDGGSVDSGPPPPSKHRMAIIAAILVILLIVVPTFCIVMFCLLCRCKNRKLILPRSGPLPSPLSYAAKRPVDITTCCATFSKCCRKCVPRLNNDPPIICAFGPLNKEIGEIHDNGLSPKSPTRNGCVKSNGVTVPLRSRSHSDNRAYPNSHRDEYSTLEKSKPRYLLDIEAAWASVEGAVNIQGSAQPPSVVGGSNSSAPRIEISSPKLQTTTFRGETQSLAAANKNQQRVAAQATAMLSAEKGSSRKRVGKTRAPTQPITSFGELGPLSPSAPAWKGSAKPNNKASSSKSLNRQPSALVTVEISAPTLQNTTYNHALLELPEAYSTLRHPKKQQHSTSKTKDPKRLGR</sequence>
<gene>
    <name evidence="13" type="ORF">TR151252</name>
</gene>
<feature type="chain" id="PRO_5006866777" description="Disintegrin and metalloproteinase domain-containing protein 12" evidence="10">
    <location>
        <begin position="33"/>
        <end position="1045"/>
    </location>
</feature>
<reference evidence="13" key="1">
    <citation type="submission" date="2016-01" db="EMBL/GenBank/DDBJ databases">
        <title>Reference transcriptome for the parasite Schistocephalus solidus: insights into the molecular evolution of parasitism.</title>
        <authorList>
            <person name="Hebert F.O."/>
            <person name="Grambauer S."/>
            <person name="Barber I."/>
            <person name="Landry C.R."/>
            <person name="Aubin-Horth N."/>
        </authorList>
    </citation>
    <scope>NUCLEOTIDE SEQUENCE</scope>
</reference>
<organism evidence="13">
    <name type="scientific">Schistocephalus solidus</name>
    <name type="common">Tapeworm</name>
    <dbReference type="NCBI Taxonomy" id="70667"/>
    <lineage>
        <taxon>Eukaryota</taxon>
        <taxon>Metazoa</taxon>
        <taxon>Spiralia</taxon>
        <taxon>Lophotrochozoa</taxon>
        <taxon>Platyhelminthes</taxon>
        <taxon>Cestoda</taxon>
        <taxon>Eucestoda</taxon>
        <taxon>Diphyllobothriidea</taxon>
        <taxon>Diphyllobothriidae</taxon>
        <taxon>Schistocephalus</taxon>
    </lineage>
</organism>
<name>A0A0V0J9H2_SCHSO</name>
<dbReference type="PROSITE" id="PS50215">
    <property type="entry name" value="ADAM_MEPRO"/>
    <property type="match status" value="1"/>
</dbReference>
<keyword evidence="4 9" id="KW-0472">Membrane</keyword>
<keyword evidence="10" id="KW-0732">Signal</keyword>
<keyword evidence="7" id="KW-0862">Zinc</keyword>
<feature type="region of interest" description="Disordered" evidence="8">
    <location>
        <begin position="881"/>
        <end position="904"/>
    </location>
</feature>
<feature type="binding site" evidence="7">
    <location>
        <position position="277"/>
    </location>
    <ligand>
        <name>Zn(2+)</name>
        <dbReference type="ChEBI" id="CHEBI:29105"/>
        <note>catalytic</note>
    </ligand>
</feature>
<dbReference type="PROSITE" id="PS01186">
    <property type="entry name" value="EGF_2"/>
    <property type="match status" value="1"/>
</dbReference>
<dbReference type="PANTHER" id="PTHR11905:SF159">
    <property type="entry name" value="ADAM METALLOPROTEASE"/>
    <property type="match status" value="1"/>
</dbReference>
<proteinExistence type="predicted"/>
<feature type="binding site" evidence="7">
    <location>
        <position position="281"/>
    </location>
    <ligand>
        <name>Zn(2+)</name>
        <dbReference type="ChEBI" id="CHEBI:29105"/>
        <note>catalytic</note>
    </ligand>
</feature>
<evidence type="ECO:0000256" key="7">
    <source>
        <dbReference type="PROSITE-ProRule" id="PRU00276"/>
    </source>
</evidence>
<feature type="domain" description="Peptidase M12B" evidence="12">
    <location>
        <begin position="141"/>
        <end position="336"/>
    </location>
</feature>
<evidence type="ECO:0000256" key="3">
    <source>
        <dbReference type="ARBA" id="ARBA00022989"/>
    </source>
</evidence>
<evidence type="ECO:0000313" key="13">
    <source>
        <dbReference type="EMBL" id="JAP62337.1"/>
    </source>
</evidence>
<evidence type="ECO:0000259" key="11">
    <source>
        <dbReference type="PROSITE" id="PS50214"/>
    </source>
</evidence>
<dbReference type="InterPro" id="IPR001590">
    <property type="entry name" value="Peptidase_M12B"/>
</dbReference>
<dbReference type="InterPro" id="IPR001762">
    <property type="entry name" value="Disintegrin_dom"/>
</dbReference>
<comment type="subcellular location">
    <subcellularLocation>
        <location evidence="1">Membrane</location>
        <topology evidence="1">Single-pass membrane protein</topology>
    </subcellularLocation>
</comment>
<dbReference type="CDD" id="cd04269">
    <property type="entry name" value="ZnMc_adamalysin_II_like"/>
    <property type="match status" value="1"/>
</dbReference>
<feature type="disulfide bond" evidence="7">
    <location>
        <begin position="251"/>
        <end position="331"/>
    </location>
</feature>
<dbReference type="GO" id="GO:0004222">
    <property type="term" value="F:metalloendopeptidase activity"/>
    <property type="evidence" value="ECO:0007669"/>
    <property type="project" value="InterPro"/>
</dbReference>
<dbReference type="Pfam" id="PF08516">
    <property type="entry name" value="ADAM_CR"/>
    <property type="match status" value="1"/>
</dbReference>
<keyword evidence="3 9" id="KW-1133">Transmembrane helix</keyword>
<evidence type="ECO:0000256" key="4">
    <source>
        <dbReference type="ARBA" id="ARBA00023136"/>
    </source>
</evidence>
<dbReference type="SUPFAM" id="SSF57552">
    <property type="entry name" value="Blood coagulation inhibitor (disintegrin)"/>
    <property type="match status" value="1"/>
</dbReference>
<dbReference type="Pfam" id="PF00200">
    <property type="entry name" value="Disintegrin"/>
    <property type="match status" value="1"/>
</dbReference>
<keyword evidence="7" id="KW-0479">Metal-binding</keyword>
<feature type="signal peptide" evidence="10">
    <location>
        <begin position="1"/>
        <end position="32"/>
    </location>
</feature>
<dbReference type="SMART" id="SM00050">
    <property type="entry name" value="DISIN"/>
    <property type="match status" value="1"/>
</dbReference>
<feature type="region of interest" description="Disordered" evidence="8">
    <location>
        <begin position="935"/>
        <end position="991"/>
    </location>
</feature>
<keyword evidence="2 9" id="KW-0812">Transmembrane</keyword>
<dbReference type="Gene3D" id="3.40.390.10">
    <property type="entry name" value="Collagenase (Catalytic Domain)"/>
    <property type="match status" value="1"/>
</dbReference>
<feature type="transmembrane region" description="Helical" evidence="9">
    <location>
        <begin position="714"/>
        <end position="739"/>
    </location>
</feature>
<feature type="domain" description="Disintegrin" evidence="11">
    <location>
        <begin position="383"/>
        <end position="480"/>
    </location>
</feature>
<dbReference type="GO" id="GO:0016020">
    <property type="term" value="C:membrane"/>
    <property type="evidence" value="ECO:0007669"/>
    <property type="project" value="UniProtKB-SubCell"/>
</dbReference>
<evidence type="ECO:0000259" key="12">
    <source>
        <dbReference type="PROSITE" id="PS50215"/>
    </source>
</evidence>
<evidence type="ECO:0000256" key="8">
    <source>
        <dbReference type="SAM" id="MobiDB-lite"/>
    </source>
</evidence>